<organism evidence="1 2">
    <name type="scientific">Xanthoceras sorbifolium</name>
    <dbReference type="NCBI Taxonomy" id="99658"/>
    <lineage>
        <taxon>Eukaryota</taxon>
        <taxon>Viridiplantae</taxon>
        <taxon>Streptophyta</taxon>
        <taxon>Embryophyta</taxon>
        <taxon>Tracheophyta</taxon>
        <taxon>Spermatophyta</taxon>
        <taxon>Magnoliopsida</taxon>
        <taxon>eudicotyledons</taxon>
        <taxon>Gunneridae</taxon>
        <taxon>Pentapetalae</taxon>
        <taxon>rosids</taxon>
        <taxon>malvids</taxon>
        <taxon>Sapindales</taxon>
        <taxon>Sapindaceae</taxon>
        <taxon>Xanthoceroideae</taxon>
        <taxon>Xanthoceras</taxon>
    </lineage>
</organism>
<keyword evidence="2" id="KW-1185">Reference proteome</keyword>
<evidence type="ECO:0000313" key="1">
    <source>
        <dbReference type="EMBL" id="KAH7578259.1"/>
    </source>
</evidence>
<gene>
    <name evidence="1" type="ORF">JRO89_XS01G0360600</name>
</gene>
<accession>A0ABQ8IPM3</accession>
<dbReference type="InterPro" id="IPR025322">
    <property type="entry name" value="PADRE_dom"/>
</dbReference>
<sequence>MGNYTSSCFLVHSSNKARIIDSNGNLRQVKVSIKAAEVMIEEPGQVISPVDQLLRTHRVSPMRADDELLAGKAYMLFPVVRVHSKVKEEELAIVKAACHQKKGSLLQRRKKTSGAKVLPAVNEEAKGEVEGQVPVSGGTDTELSGIRLGNQKQWSPILEAISEVY</sequence>
<dbReference type="Proteomes" id="UP000827721">
    <property type="component" value="Unassembled WGS sequence"/>
</dbReference>
<dbReference type="EMBL" id="JAFEMO010000001">
    <property type="protein sequence ID" value="KAH7578259.1"/>
    <property type="molecule type" value="Genomic_DNA"/>
</dbReference>
<protein>
    <submittedName>
        <fullName evidence="1">Uncharacterized protein</fullName>
    </submittedName>
</protein>
<comment type="caution">
    <text evidence="1">The sequence shown here is derived from an EMBL/GenBank/DDBJ whole genome shotgun (WGS) entry which is preliminary data.</text>
</comment>
<proteinExistence type="predicted"/>
<dbReference type="PANTHER" id="PTHR33052">
    <property type="entry name" value="DUF4228 DOMAIN PROTEIN-RELATED"/>
    <property type="match status" value="1"/>
</dbReference>
<evidence type="ECO:0000313" key="2">
    <source>
        <dbReference type="Proteomes" id="UP000827721"/>
    </source>
</evidence>
<dbReference type="Pfam" id="PF14009">
    <property type="entry name" value="PADRE"/>
    <property type="match status" value="1"/>
</dbReference>
<name>A0ABQ8IPM3_9ROSI</name>
<reference evidence="1 2" key="1">
    <citation type="submission" date="2021-02" db="EMBL/GenBank/DDBJ databases">
        <title>Plant Genome Project.</title>
        <authorList>
            <person name="Zhang R.-G."/>
        </authorList>
    </citation>
    <scope>NUCLEOTIDE SEQUENCE [LARGE SCALE GENOMIC DNA]</scope>
    <source>
        <tissue evidence="1">Leaves</tissue>
    </source>
</reference>